<comment type="caution">
    <text evidence="1">The sequence shown here is derived from an EMBL/GenBank/DDBJ whole genome shotgun (WGS) entry which is preliminary data.</text>
</comment>
<proteinExistence type="predicted"/>
<protein>
    <recommendedName>
        <fullName evidence="3">Immunity protein 50</fullName>
    </recommendedName>
</protein>
<gene>
    <name evidence="1" type="ORF">NMN56_026200</name>
</gene>
<organism evidence="1 2">
    <name type="scientific">Streptomyces iconiensis</name>
    <dbReference type="NCBI Taxonomy" id="1384038"/>
    <lineage>
        <taxon>Bacteria</taxon>
        <taxon>Bacillati</taxon>
        <taxon>Actinomycetota</taxon>
        <taxon>Actinomycetes</taxon>
        <taxon>Kitasatosporales</taxon>
        <taxon>Streptomycetaceae</taxon>
        <taxon>Streptomyces</taxon>
    </lineage>
</organism>
<evidence type="ECO:0000313" key="1">
    <source>
        <dbReference type="EMBL" id="MDJ1135397.1"/>
    </source>
</evidence>
<keyword evidence="2" id="KW-1185">Reference proteome</keyword>
<dbReference type="RefSeq" id="WP_274043127.1">
    <property type="nucleotide sequence ID" value="NZ_JANCPR020000029.1"/>
</dbReference>
<sequence>MAELIAESTRYVGVEFHEFCVQEADVDLVPVPFPDDADDWEGSSFLRSFEMRVDVRSGGHTHSATLTSQIWDARPEERPDAVWEAGEETQILCPSGELSFVTVSGAQPEPLELGVLERQWGLRVYCRGRDEAAVLAREGVPHGVEQYLLRFWPL</sequence>
<evidence type="ECO:0008006" key="3">
    <source>
        <dbReference type="Google" id="ProtNLM"/>
    </source>
</evidence>
<reference evidence="1 2" key="1">
    <citation type="submission" date="2023-05" db="EMBL/GenBank/DDBJ databases">
        <title>Streptantibioticus silvisoli sp. nov., acidotolerant actinomycetes 1 from pine litter.</title>
        <authorList>
            <person name="Swiecimska M."/>
            <person name="Golinska P."/>
            <person name="Sangal V."/>
            <person name="Wachnowicz B."/>
            <person name="Goodfellow M."/>
        </authorList>
    </citation>
    <scope>NUCLEOTIDE SEQUENCE [LARGE SCALE GENOMIC DNA]</scope>
    <source>
        <strain evidence="1 2">DSM 42109</strain>
    </source>
</reference>
<dbReference type="Proteomes" id="UP001214441">
    <property type="component" value="Unassembled WGS sequence"/>
</dbReference>
<evidence type="ECO:0000313" key="2">
    <source>
        <dbReference type="Proteomes" id="UP001214441"/>
    </source>
</evidence>
<dbReference type="EMBL" id="JANCPR020000029">
    <property type="protein sequence ID" value="MDJ1135397.1"/>
    <property type="molecule type" value="Genomic_DNA"/>
</dbReference>
<name>A0ABT7A250_9ACTN</name>
<accession>A0ABT7A250</accession>